<dbReference type="PANTHER" id="PTHR10380">
    <property type="entry name" value="CUTICLE PROTEIN"/>
    <property type="match status" value="1"/>
</dbReference>
<keyword evidence="3" id="KW-0732">Signal</keyword>
<proteinExistence type="predicted"/>
<dbReference type="Proteomes" id="UP000829291">
    <property type="component" value="Chromosome 1"/>
</dbReference>
<dbReference type="InterPro" id="IPR000618">
    <property type="entry name" value="Insect_cuticle"/>
</dbReference>
<evidence type="ECO:0000313" key="5">
    <source>
        <dbReference type="RefSeq" id="XP_046600692.1"/>
    </source>
</evidence>
<evidence type="ECO:0000256" key="3">
    <source>
        <dbReference type="SAM" id="SignalP"/>
    </source>
</evidence>
<name>A0ABM3GK94_NEOLC</name>
<dbReference type="PROSITE" id="PS51155">
    <property type="entry name" value="CHIT_BIND_RR_2"/>
    <property type="match status" value="1"/>
</dbReference>
<keyword evidence="4" id="KW-1185">Reference proteome</keyword>
<accession>A0ABM3GK94</accession>
<sequence>MRIVLVLAALVAVSVAAPQGFVSTPIPVLQFDESRDEFGQFALTYRTGNGISVTREGSLKPTADGKDHVLIQSGSQTYESPNGEKITETWTADENGYIVEGDHIPKASKA</sequence>
<gene>
    <name evidence="5" type="primary">LOC124295282</name>
</gene>
<dbReference type="PANTHER" id="PTHR10380:SF173">
    <property type="entry name" value="CUTICULAR PROTEIN 47EF, ISOFORM C-RELATED"/>
    <property type="match status" value="1"/>
</dbReference>
<feature type="chain" id="PRO_5046529090" evidence="3">
    <location>
        <begin position="17"/>
        <end position="110"/>
    </location>
</feature>
<evidence type="ECO:0000256" key="1">
    <source>
        <dbReference type="ARBA" id="ARBA00022460"/>
    </source>
</evidence>
<dbReference type="GeneID" id="124295282"/>
<feature type="signal peptide" evidence="3">
    <location>
        <begin position="1"/>
        <end position="16"/>
    </location>
</feature>
<dbReference type="RefSeq" id="XP_046600692.1">
    <property type="nucleotide sequence ID" value="XM_046744736.1"/>
</dbReference>
<dbReference type="Pfam" id="PF00379">
    <property type="entry name" value="Chitin_bind_4"/>
    <property type="match status" value="1"/>
</dbReference>
<reference evidence="5" key="1">
    <citation type="submission" date="2025-08" db="UniProtKB">
        <authorList>
            <consortium name="RefSeq"/>
        </authorList>
    </citation>
    <scope>IDENTIFICATION</scope>
    <source>
        <tissue evidence="5">Thorax and Abdomen</tissue>
    </source>
</reference>
<dbReference type="InterPro" id="IPR050468">
    <property type="entry name" value="Cuticle_Struct_Prot"/>
</dbReference>
<evidence type="ECO:0000313" key="4">
    <source>
        <dbReference type="Proteomes" id="UP000829291"/>
    </source>
</evidence>
<protein>
    <submittedName>
        <fullName evidence="5">Endocuticle structural glycoprotein SgAbd-2-like</fullName>
    </submittedName>
</protein>
<evidence type="ECO:0000256" key="2">
    <source>
        <dbReference type="PROSITE-ProRule" id="PRU00497"/>
    </source>
</evidence>
<organism evidence="4 5">
    <name type="scientific">Neodiprion lecontei</name>
    <name type="common">Redheaded pine sawfly</name>
    <dbReference type="NCBI Taxonomy" id="441921"/>
    <lineage>
        <taxon>Eukaryota</taxon>
        <taxon>Metazoa</taxon>
        <taxon>Ecdysozoa</taxon>
        <taxon>Arthropoda</taxon>
        <taxon>Hexapoda</taxon>
        <taxon>Insecta</taxon>
        <taxon>Pterygota</taxon>
        <taxon>Neoptera</taxon>
        <taxon>Endopterygota</taxon>
        <taxon>Hymenoptera</taxon>
        <taxon>Tenthredinoidea</taxon>
        <taxon>Diprionidae</taxon>
        <taxon>Diprioninae</taxon>
        <taxon>Neodiprion</taxon>
    </lineage>
</organism>
<keyword evidence="1 2" id="KW-0193">Cuticle</keyword>